<dbReference type="InterPro" id="IPR036770">
    <property type="entry name" value="Ankyrin_rpt-contain_sf"/>
</dbReference>
<feature type="repeat" description="ANK" evidence="3">
    <location>
        <begin position="35"/>
        <end position="67"/>
    </location>
</feature>
<dbReference type="Gene3D" id="1.25.40.20">
    <property type="entry name" value="Ankyrin repeat-containing domain"/>
    <property type="match status" value="1"/>
</dbReference>
<proteinExistence type="predicted"/>
<dbReference type="SMART" id="SM00248">
    <property type="entry name" value="ANK"/>
    <property type="match status" value="5"/>
</dbReference>
<keyword evidence="1" id="KW-0677">Repeat</keyword>
<sequence>MVSIAHFHQAAQTGDLKAIEQYLHAGGDINALNRTEESAILVAAKHQQYDVVQFLIEQGADINLQDQICFNPFLWGCIHNDLKLVEIMLNAGTDLKRLTRFGGVGITPAAEKGHLEMVQLLLEKSSINVNHTNFVGWTPLLEAIILNDGGATQQAIIRLLLAHGADPNMTDKYGKTPLSLAKERGFDEIAQILENAGGH</sequence>
<dbReference type="SUPFAM" id="SSF48403">
    <property type="entry name" value="Ankyrin repeat"/>
    <property type="match status" value="1"/>
</dbReference>
<evidence type="ECO:0000313" key="4">
    <source>
        <dbReference type="EMBL" id="PWD81067.1"/>
    </source>
</evidence>
<dbReference type="PROSITE" id="PS50088">
    <property type="entry name" value="ANK_REPEAT"/>
    <property type="match status" value="2"/>
</dbReference>
<organism evidence="4 5">
    <name type="scientific">Ignatzschineria ureiclastica</name>
    <dbReference type="NCBI Taxonomy" id="472582"/>
    <lineage>
        <taxon>Bacteria</taxon>
        <taxon>Pseudomonadati</taxon>
        <taxon>Pseudomonadota</taxon>
        <taxon>Gammaproteobacteria</taxon>
        <taxon>Cardiobacteriales</taxon>
        <taxon>Ignatzschineriaceae</taxon>
        <taxon>Ignatzschineria</taxon>
    </lineage>
</organism>
<name>A0A2U2AEL2_9GAMM</name>
<dbReference type="AlphaFoldDB" id="A0A2U2AEL2"/>
<gene>
    <name evidence="4" type="ORF">DC083_07655</name>
</gene>
<dbReference type="InterPro" id="IPR050776">
    <property type="entry name" value="Ank_Repeat/CDKN_Inhibitor"/>
</dbReference>
<reference evidence="5" key="1">
    <citation type="submission" date="2018-05" db="EMBL/GenBank/DDBJ databases">
        <title>Ignatzschineria dubaiensis sp. nov., isolated from necrotic foot tissues of dromedaries (Camelus dromedarius) and associated maggots in Dubai, United Arab Emirates.</title>
        <authorList>
            <person name="Tsang C.C."/>
            <person name="Tang J.Y.M."/>
            <person name="Fong J.Y.H."/>
            <person name="Kinne J."/>
            <person name="Lee H.H."/>
            <person name="Joseph M."/>
            <person name="Jose S."/>
            <person name="Schuster R.K."/>
            <person name="Tang Y."/>
            <person name="Sivakumar S."/>
            <person name="Chen J.H.K."/>
            <person name="Teng J.L.L."/>
            <person name="Lau S.K.P."/>
            <person name="Wernery U."/>
            <person name="Woo P.C.Y."/>
        </authorList>
    </citation>
    <scope>NUCLEOTIDE SEQUENCE [LARGE SCALE GENOMIC DNA]</scope>
    <source>
        <strain evidence="5">KCTC 22644</strain>
    </source>
</reference>
<evidence type="ECO:0000313" key="5">
    <source>
        <dbReference type="Proteomes" id="UP000245020"/>
    </source>
</evidence>
<dbReference type="OrthoDB" id="9812708at2"/>
<evidence type="ECO:0000256" key="2">
    <source>
        <dbReference type="ARBA" id="ARBA00023043"/>
    </source>
</evidence>
<dbReference type="PROSITE" id="PS50297">
    <property type="entry name" value="ANK_REP_REGION"/>
    <property type="match status" value="1"/>
</dbReference>
<feature type="repeat" description="ANK" evidence="3">
    <location>
        <begin position="135"/>
        <end position="172"/>
    </location>
</feature>
<accession>A0A2U2AEL2</accession>
<evidence type="ECO:0000256" key="3">
    <source>
        <dbReference type="PROSITE-ProRule" id="PRU00023"/>
    </source>
</evidence>
<dbReference type="EMBL" id="QEWQ01000004">
    <property type="protein sequence ID" value="PWD81067.1"/>
    <property type="molecule type" value="Genomic_DNA"/>
</dbReference>
<comment type="caution">
    <text evidence="4">The sequence shown here is derived from an EMBL/GenBank/DDBJ whole genome shotgun (WGS) entry which is preliminary data.</text>
</comment>
<protein>
    <submittedName>
        <fullName evidence="4">Uncharacterized protein</fullName>
    </submittedName>
</protein>
<keyword evidence="5" id="KW-1185">Reference proteome</keyword>
<evidence type="ECO:0000256" key="1">
    <source>
        <dbReference type="ARBA" id="ARBA00022737"/>
    </source>
</evidence>
<keyword evidence="2 3" id="KW-0040">ANK repeat</keyword>
<dbReference type="InterPro" id="IPR002110">
    <property type="entry name" value="Ankyrin_rpt"/>
</dbReference>
<dbReference type="PANTHER" id="PTHR24201">
    <property type="entry name" value="ANK_REP_REGION DOMAIN-CONTAINING PROTEIN"/>
    <property type="match status" value="1"/>
</dbReference>
<dbReference type="Proteomes" id="UP000245020">
    <property type="component" value="Unassembled WGS sequence"/>
</dbReference>
<dbReference type="Pfam" id="PF12796">
    <property type="entry name" value="Ank_2"/>
    <property type="match status" value="2"/>
</dbReference>